<dbReference type="AlphaFoldDB" id="A0A2I9LPD8"/>
<comment type="similarity">
    <text evidence="1">Belongs to the recoverin family.</text>
</comment>
<protein>
    <submittedName>
        <fullName evidence="6">Neuronal calcium sensor 2</fullName>
    </submittedName>
</protein>
<organism evidence="6">
    <name type="scientific">Centruroides hentzi</name>
    <dbReference type="NCBI Taxonomy" id="88313"/>
    <lineage>
        <taxon>Eukaryota</taxon>
        <taxon>Metazoa</taxon>
        <taxon>Ecdysozoa</taxon>
        <taxon>Arthropoda</taxon>
        <taxon>Chelicerata</taxon>
        <taxon>Arachnida</taxon>
        <taxon>Scorpiones</taxon>
        <taxon>Buthida</taxon>
        <taxon>Buthoidea</taxon>
        <taxon>Buthidae</taxon>
        <taxon>Centruroides</taxon>
    </lineage>
</organism>
<sequence>MGVSGSRMADLTDEDVEFLKSRTNYQEETIREWYRGFKEDCPSGKVSKEKFAEMYKSLFEKGDPRRFCHHVFRTFDADGNGFVDFKEFLLAVAVTSGGSAEERLRWAFRVYDVDGDGFVRAEEMKKVLQSVYEMAGETPDGQTPEEKTAAVFRKMDSDRDGKLSREEFVSACLRDPGLLRLLEVDSVGPGC</sequence>
<proteinExistence type="inferred from homology"/>
<feature type="domain" description="EF-hand" evidence="5">
    <location>
        <begin position="143"/>
        <end position="178"/>
    </location>
</feature>
<dbReference type="CDD" id="cd00051">
    <property type="entry name" value="EFh"/>
    <property type="match status" value="2"/>
</dbReference>
<evidence type="ECO:0000256" key="4">
    <source>
        <dbReference type="ARBA" id="ARBA00022837"/>
    </source>
</evidence>
<dbReference type="EMBL" id="GFWZ01000260">
    <property type="protein sequence ID" value="MBW20250.1"/>
    <property type="molecule type" value="Transcribed_RNA"/>
</dbReference>
<dbReference type="FunFam" id="1.10.238.10:FF:000009">
    <property type="entry name" value="Visinin-like protein 1"/>
    <property type="match status" value="1"/>
</dbReference>
<dbReference type="PANTHER" id="PTHR23055">
    <property type="entry name" value="CALCIUM BINDING PROTEINS"/>
    <property type="match status" value="1"/>
</dbReference>
<dbReference type="PROSITE" id="PS50222">
    <property type="entry name" value="EF_HAND_2"/>
    <property type="match status" value="3"/>
</dbReference>
<dbReference type="SMART" id="SM00054">
    <property type="entry name" value="EFh"/>
    <property type="match status" value="3"/>
</dbReference>
<dbReference type="InterPro" id="IPR018247">
    <property type="entry name" value="EF_Hand_1_Ca_BS"/>
</dbReference>
<dbReference type="InterPro" id="IPR002048">
    <property type="entry name" value="EF_hand_dom"/>
</dbReference>
<reference evidence="6" key="1">
    <citation type="journal article" date="2017" name="Toxicon">
        <title>Venom-gland transcriptomics and venom proteomics of the Hentz striped scorpion (Centruroides hentzi; Buthidae) reveal high toxin diversity in a harmless member of a lethal family.</title>
        <authorList>
            <person name="Ward M.J."/>
            <person name="Ellsworth S.A."/>
            <person name="Rokyta D.R."/>
        </authorList>
    </citation>
    <scope>NUCLEOTIDE SEQUENCE</scope>
    <source>
        <tissue evidence="6">Venom gland</tissue>
    </source>
</reference>
<dbReference type="PANTHER" id="PTHR23055:SF69">
    <property type="entry name" value="NEURONAL CALCIUM SENSOR 2"/>
    <property type="match status" value="1"/>
</dbReference>
<evidence type="ECO:0000313" key="6">
    <source>
        <dbReference type="EMBL" id="MBW20250.1"/>
    </source>
</evidence>
<keyword evidence="4" id="KW-0106">Calcium</keyword>
<evidence type="ECO:0000256" key="2">
    <source>
        <dbReference type="ARBA" id="ARBA00022723"/>
    </source>
</evidence>
<evidence type="ECO:0000259" key="5">
    <source>
        <dbReference type="PROSITE" id="PS50222"/>
    </source>
</evidence>
<accession>A0A2I9LPD8</accession>
<dbReference type="Pfam" id="PF13499">
    <property type="entry name" value="EF-hand_7"/>
    <property type="match status" value="1"/>
</dbReference>
<dbReference type="PRINTS" id="PR00450">
    <property type="entry name" value="RECOVERIN"/>
</dbReference>
<dbReference type="SUPFAM" id="SSF47473">
    <property type="entry name" value="EF-hand"/>
    <property type="match status" value="1"/>
</dbReference>
<dbReference type="Pfam" id="PF00036">
    <property type="entry name" value="EF-hand_1"/>
    <property type="match status" value="1"/>
</dbReference>
<dbReference type="GO" id="GO:0005509">
    <property type="term" value="F:calcium ion binding"/>
    <property type="evidence" value="ECO:0007669"/>
    <property type="project" value="InterPro"/>
</dbReference>
<keyword evidence="3" id="KW-0677">Repeat</keyword>
<evidence type="ECO:0000256" key="3">
    <source>
        <dbReference type="ARBA" id="ARBA00022737"/>
    </source>
</evidence>
<feature type="domain" description="EF-hand" evidence="5">
    <location>
        <begin position="63"/>
        <end position="98"/>
    </location>
</feature>
<evidence type="ECO:0000256" key="1">
    <source>
        <dbReference type="ARBA" id="ARBA00006049"/>
    </source>
</evidence>
<keyword evidence="2" id="KW-0479">Metal-binding</keyword>
<feature type="domain" description="EF-hand" evidence="5">
    <location>
        <begin position="99"/>
        <end position="134"/>
    </location>
</feature>
<dbReference type="Gene3D" id="1.10.238.10">
    <property type="entry name" value="EF-hand"/>
    <property type="match status" value="1"/>
</dbReference>
<name>A0A2I9LPD8_9SCOR</name>
<dbReference type="InterPro" id="IPR028846">
    <property type="entry name" value="Recoverin"/>
</dbReference>
<dbReference type="PROSITE" id="PS00018">
    <property type="entry name" value="EF_HAND_1"/>
    <property type="match status" value="2"/>
</dbReference>
<dbReference type="InterPro" id="IPR011992">
    <property type="entry name" value="EF-hand-dom_pair"/>
</dbReference>